<sequence>YNCNEFGHKSQDCQQPKCEKNTCFNCGKADHLIKDCPQKFKKSVSKGKPRETEKSTEEKVKQIGLVEEQVYRDLRYKFESGEVSLELTLRTLLDSGSPISFVKESFIPTRLITQMNGETNKYSGLNGSPLRCVDHGKVCATVEFDSEIINRLFLRVVPDSSMKALVVIGRDAWNRLGLTVSREKSVSTKQDVEKRVDENSEENACKLLKISASIFSVDEVDALKINEKIAPE</sequence>
<proteinExistence type="predicted"/>
<dbReference type="EMBL" id="KQ977800">
    <property type="protein sequence ID" value="KYM99570.1"/>
    <property type="molecule type" value="Genomic_DNA"/>
</dbReference>
<protein>
    <submittedName>
        <fullName evidence="3">Cellular nucleic acid-binding protein like protein</fullName>
    </submittedName>
</protein>
<evidence type="ECO:0000259" key="2">
    <source>
        <dbReference type="PROSITE" id="PS50158"/>
    </source>
</evidence>
<accession>A0A151IF97</accession>
<dbReference type="InterPro" id="IPR036875">
    <property type="entry name" value="Znf_CCHC_sf"/>
</dbReference>
<keyword evidence="1" id="KW-0863">Zinc-finger</keyword>
<feature type="domain" description="CCHC-type" evidence="2">
    <location>
        <begin position="23"/>
        <end position="38"/>
    </location>
</feature>
<dbReference type="InterPro" id="IPR001878">
    <property type="entry name" value="Znf_CCHC"/>
</dbReference>
<dbReference type="PROSITE" id="PS50158">
    <property type="entry name" value="ZF_CCHC"/>
    <property type="match status" value="1"/>
</dbReference>
<dbReference type="SUPFAM" id="SSF57756">
    <property type="entry name" value="Retrovirus zinc finger-like domains"/>
    <property type="match status" value="1"/>
</dbReference>
<keyword evidence="4" id="KW-1185">Reference proteome</keyword>
<keyword evidence="1" id="KW-0862">Zinc</keyword>
<dbReference type="GO" id="GO:0003676">
    <property type="term" value="F:nucleic acid binding"/>
    <property type="evidence" value="ECO:0007669"/>
    <property type="project" value="InterPro"/>
</dbReference>
<dbReference type="Proteomes" id="UP000078542">
    <property type="component" value="Unassembled WGS sequence"/>
</dbReference>
<dbReference type="SUPFAM" id="SSF50630">
    <property type="entry name" value="Acid proteases"/>
    <property type="match status" value="1"/>
</dbReference>
<dbReference type="GO" id="GO:0008270">
    <property type="term" value="F:zinc ion binding"/>
    <property type="evidence" value="ECO:0007669"/>
    <property type="project" value="UniProtKB-KW"/>
</dbReference>
<feature type="non-terminal residue" evidence="3">
    <location>
        <position position="1"/>
    </location>
</feature>
<dbReference type="Gene3D" id="4.10.60.10">
    <property type="entry name" value="Zinc finger, CCHC-type"/>
    <property type="match status" value="1"/>
</dbReference>
<dbReference type="SMART" id="SM00343">
    <property type="entry name" value="ZnF_C2HC"/>
    <property type="match status" value="2"/>
</dbReference>
<dbReference type="Pfam" id="PF00098">
    <property type="entry name" value="zf-CCHC"/>
    <property type="match status" value="1"/>
</dbReference>
<dbReference type="STRING" id="456900.A0A151IF97"/>
<organism evidence="3 4">
    <name type="scientific">Cyphomyrmex costatus</name>
    <dbReference type="NCBI Taxonomy" id="456900"/>
    <lineage>
        <taxon>Eukaryota</taxon>
        <taxon>Metazoa</taxon>
        <taxon>Ecdysozoa</taxon>
        <taxon>Arthropoda</taxon>
        <taxon>Hexapoda</taxon>
        <taxon>Insecta</taxon>
        <taxon>Pterygota</taxon>
        <taxon>Neoptera</taxon>
        <taxon>Endopterygota</taxon>
        <taxon>Hymenoptera</taxon>
        <taxon>Apocrita</taxon>
        <taxon>Aculeata</taxon>
        <taxon>Formicoidea</taxon>
        <taxon>Formicidae</taxon>
        <taxon>Myrmicinae</taxon>
        <taxon>Cyphomyrmex</taxon>
    </lineage>
</organism>
<keyword evidence="1" id="KW-0479">Metal-binding</keyword>
<reference evidence="3 4" key="1">
    <citation type="submission" date="2016-03" db="EMBL/GenBank/DDBJ databases">
        <title>Cyphomyrmex costatus WGS genome.</title>
        <authorList>
            <person name="Nygaard S."/>
            <person name="Hu H."/>
            <person name="Boomsma J."/>
            <person name="Zhang G."/>
        </authorList>
    </citation>
    <scope>NUCLEOTIDE SEQUENCE [LARGE SCALE GENOMIC DNA]</scope>
    <source>
        <strain evidence="3">MS0001</strain>
        <tissue evidence="3">Whole body</tissue>
    </source>
</reference>
<gene>
    <name evidence="3" type="ORF">ALC62_09679</name>
</gene>
<name>A0A151IF97_9HYME</name>
<evidence type="ECO:0000256" key="1">
    <source>
        <dbReference type="PROSITE-ProRule" id="PRU00047"/>
    </source>
</evidence>
<evidence type="ECO:0000313" key="3">
    <source>
        <dbReference type="EMBL" id="KYM99570.1"/>
    </source>
</evidence>
<dbReference type="AlphaFoldDB" id="A0A151IF97"/>
<dbReference type="InterPro" id="IPR021109">
    <property type="entry name" value="Peptidase_aspartic_dom_sf"/>
</dbReference>
<evidence type="ECO:0000313" key="4">
    <source>
        <dbReference type="Proteomes" id="UP000078542"/>
    </source>
</evidence>